<feature type="modified residue" description="4-aspartylphosphate" evidence="1">
    <location>
        <position position="54"/>
    </location>
</feature>
<dbReference type="STRING" id="290397.Adeh_3688"/>
<dbReference type="EMBL" id="CP000251">
    <property type="protein sequence ID" value="ABC83454.1"/>
    <property type="molecule type" value="Genomic_DNA"/>
</dbReference>
<dbReference type="eggNOG" id="COG0457">
    <property type="taxonomic scope" value="Bacteria"/>
</dbReference>
<dbReference type="InterPro" id="IPR025497">
    <property type="entry name" value="PatA-like_N"/>
</dbReference>
<dbReference type="InterPro" id="IPR011006">
    <property type="entry name" value="CheY-like_superfamily"/>
</dbReference>
<feature type="compositionally biased region" description="Low complexity" evidence="3">
    <location>
        <begin position="332"/>
        <end position="360"/>
    </location>
</feature>
<evidence type="ECO:0000256" key="1">
    <source>
        <dbReference type="PROSITE-ProRule" id="PRU00169"/>
    </source>
</evidence>
<feature type="compositionally biased region" description="Low complexity" evidence="3">
    <location>
        <begin position="528"/>
        <end position="573"/>
    </location>
</feature>
<protein>
    <submittedName>
        <fullName evidence="5">Response regulator receiver domain protein (CheY-like)</fullName>
    </submittedName>
</protein>
<dbReference type="Gene3D" id="3.40.50.2300">
    <property type="match status" value="1"/>
</dbReference>
<dbReference type="InterPro" id="IPR011990">
    <property type="entry name" value="TPR-like_helical_dom_sf"/>
</dbReference>
<dbReference type="HOGENOM" id="CLU_015452_0_0_7"/>
<dbReference type="InterPro" id="IPR001789">
    <property type="entry name" value="Sig_transdc_resp-reg_receiver"/>
</dbReference>
<dbReference type="PRINTS" id="PR01217">
    <property type="entry name" value="PRICHEXTENSN"/>
</dbReference>
<feature type="compositionally biased region" description="Pro residues" evidence="3">
    <location>
        <begin position="421"/>
        <end position="434"/>
    </location>
</feature>
<gene>
    <name evidence="5" type="ordered locus">Adeh_3688</name>
</gene>
<dbReference type="OrthoDB" id="5504293at2"/>
<feature type="region of interest" description="Disordered" evidence="3">
    <location>
        <begin position="515"/>
        <end position="600"/>
    </location>
</feature>
<dbReference type="PROSITE" id="PS50110">
    <property type="entry name" value="RESPONSE_REGULATORY"/>
    <property type="match status" value="1"/>
</dbReference>
<feature type="domain" description="Response regulatory" evidence="4">
    <location>
        <begin position="5"/>
        <end position="121"/>
    </location>
</feature>
<feature type="repeat" description="TPR" evidence="2">
    <location>
        <begin position="636"/>
        <end position="669"/>
    </location>
</feature>
<feature type="compositionally biased region" description="Pro residues" evidence="3">
    <location>
        <begin position="377"/>
        <end position="386"/>
    </location>
</feature>
<dbReference type="eggNOG" id="COG0745">
    <property type="taxonomic scope" value="Bacteria"/>
</dbReference>
<accession>Q2IFU6</accession>
<dbReference type="Pfam" id="PF14332">
    <property type="entry name" value="DUF4388"/>
    <property type="match status" value="1"/>
</dbReference>
<dbReference type="KEGG" id="ade:Adeh_3688"/>
<feature type="region of interest" description="Disordered" evidence="3">
    <location>
        <begin position="318"/>
        <end position="493"/>
    </location>
</feature>
<feature type="compositionally biased region" description="Low complexity" evidence="3">
    <location>
        <begin position="583"/>
        <end position="598"/>
    </location>
</feature>
<proteinExistence type="predicted"/>
<evidence type="ECO:0000313" key="5">
    <source>
        <dbReference type="EMBL" id="ABC83454.1"/>
    </source>
</evidence>
<reference evidence="5" key="1">
    <citation type="submission" date="2006-01" db="EMBL/GenBank/DDBJ databases">
        <title>Complete sequence of Anaeromyxobacter dehalogenans 2CP-C.</title>
        <authorList>
            <consortium name="US DOE Joint Genome Institute"/>
            <person name="Copeland A."/>
            <person name="Lucas S."/>
            <person name="Lapidus A."/>
            <person name="Barry K."/>
            <person name="Detter J.C."/>
            <person name="Glavina T."/>
            <person name="Hammon N."/>
            <person name="Israni S."/>
            <person name="Pitluck S."/>
            <person name="Brettin T."/>
            <person name="Bruce D."/>
            <person name="Han C."/>
            <person name="Tapia R."/>
            <person name="Gilna P."/>
            <person name="Kiss H."/>
            <person name="Schmutz J."/>
            <person name="Larimer F."/>
            <person name="Land M."/>
            <person name="Kyrpides N."/>
            <person name="Anderson I."/>
            <person name="Sanford R.A."/>
            <person name="Ritalahti K.M."/>
            <person name="Thomas H.S."/>
            <person name="Kirby J.R."/>
            <person name="Zhulin I.B."/>
            <person name="Loeffler F.E."/>
            <person name="Richardson P."/>
        </authorList>
    </citation>
    <scope>NUCLEOTIDE SEQUENCE</scope>
    <source>
        <strain evidence="5">2CP-C</strain>
    </source>
</reference>
<dbReference type="SMART" id="SM00028">
    <property type="entry name" value="TPR"/>
    <property type="match status" value="2"/>
</dbReference>
<evidence type="ECO:0000256" key="2">
    <source>
        <dbReference type="PROSITE-ProRule" id="PRU00339"/>
    </source>
</evidence>
<evidence type="ECO:0000259" key="4">
    <source>
        <dbReference type="PROSITE" id="PS50110"/>
    </source>
</evidence>
<dbReference type="PROSITE" id="PS50005">
    <property type="entry name" value="TPR"/>
    <property type="match status" value="2"/>
</dbReference>
<evidence type="ECO:0000313" key="6">
    <source>
        <dbReference type="Proteomes" id="UP000001935"/>
    </source>
</evidence>
<dbReference type="Pfam" id="PF00072">
    <property type="entry name" value="Response_reg"/>
    <property type="match status" value="1"/>
</dbReference>
<keyword evidence="2" id="KW-0802">TPR repeat</keyword>
<dbReference type="SUPFAM" id="SSF48452">
    <property type="entry name" value="TPR-like"/>
    <property type="match status" value="1"/>
</dbReference>
<sequence>MAKQHLLLVDGDPKSLRVMEVSLKKAGFTVTTAVNGRDALERCAVSPPDLILSDTKMPEMDGFELCRRLKEDERHRGTPFIFLTGQKSVEYKVKGLELGVEDYLTKPIYIKEIVTRVKILLQKKEKERLEKKDLKASFAGNLSDMGVVDLVQTLEMGKKSGALHVKSRRGLEAVCYFKDGRILDCELGGKVAGENAFYRLLNWQEGEFAIEFKPIEREERIPVSTQGLLMEGMRRIDEWGRIVEQLPSLDRVFEIDPAALAERLAEIPDDVNALLRLFDGRRPLEQVIEEADYDDLAAAGVISKLFFEGIVKEVAVPPAPEPPAPAPPPPAVEAAPEPVEQAPRLGRPARPAPAEATPEPQGVDWFAGPVGRAAPGVPAPDAPAPAAPERSAQPPRPAPARHDPPTAAPPSFVPQGGFSMPLPPPGSLPPPPSLAAPARRPAPGSPPPAAPIAAPAPEVAPRARPEPAAGAPVLPAPPPSAAAPSRRPPRSRAPLAIGAGVLVLAAVAGAVALRGRGAGAGPPPDAPAPEAAAPAAVSPVQPVAAAAVPVEAPAAPQTAQPEAAAAIAAAEAPAPSPAPPPAAASAAPASAPGAAARPDPADARRLLAAAARKYEEGRFAEAAADYRRAVGLRPTAPGYVGLARALHDAQRSGEAVRALDRAIELDPAYAPAWLLRGEIHQGAGRASQARAAYSRFLELSPTGPEARAVRDILGRQLR</sequence>
<dbReference type="SUPFAM" id="SSF52172">
    <property type="entry name" value="CheY-like"/>
    <property type="match status" value="1"/>
</dbReference>
<organism evidence="5 6">
    <name type="scientific">Anaeromyxobacter dehalogenans (strain 2CP-C)</name>
    <dbReference type="NCBI Taxonomy" id="290397"/>
    <lineage>
        <taxon>Bacteria</taxon>
        <taxon>Pseudomonadati</taxon>
        <taxon>Myxococcota</taxon>
        <taxon>Myxococcia</taxon>
        <taxon>Myxococcales</taxon>
        <taxon>Cystobacterineae</taxon>
        <taxon>Anaeromyxobacteraceae</taxon>
        <taxon>Anaeromyxobacter</taxon>
    </lineage>
</organism>
<feature type="repeat" description="TPR" evidence="2">
    <location>
        <begin position="670"/>
        <end position="703"/>
    </location>
</feature>
<dbReference type="AlphaFoldDB" id="Q2IFU6"/>
<dbReference type="GO" id="GO:0000160">
    <property type="term" value="P:phosphorelay signal transduction system"/>
    <property type="evidence" value="ECO:0007669"/>
    <property type="project" value="InterPro"/>
</dbReference>
<dbReference type="PANTHER" id="PTHR36304">
    <property type="entry name" value="DOMAIN GTPASE-ACTIVATING PROTEIN, PUTATIVE-RELATED-RELATED"/>
    <property type="match status" value="1"/>
</dbReference>
<dbReference type="Pfam" id="PF13181">
    <property type="entry name" value="TPR_8"/>
    <property type="match status" value="1"/>
</dbReference>
<keyword evidence="1" id="KW-0597">Phosphoprotein</keyword>
<feature type="compositionally biased region" description="Low complexity" evidence="3">
    <location>
        <begin position="451"/>
        <end position="473"/>
    </location>
</feature>
<name>Q2IFU6_ANADE</name>
<dbReference type="InterPro" id="IPR019734">
    <property type="entry name" value="TPR_rpt"/>
</dbReference>
<dbReference type="Proteomes" id="UP000001935">
    <property type="component" value="Chromosome"/>
</dbReference>
<dbReference type="Gene3D" id="1.25.40.10">
    <property type="entry name" value="Tetratricopeptide repeat domain"/>
    <property type="match status" value="1"/>
</dbReference>
<feature type="compositionally biased region" description="Pro residues" evidence="3">
    <location>
        <begin position="318"/>
        <end position="331"/>
    </location>
</feature>
<dbReference type="RefSeq" id="WP_011422736.1">
    <property type="nucleotide sequence ID" value="NC_007760.1"/>
</dbReference>
<dbReference type="SMART" id="SM00448">
    <property type="entry name" value="REC"/>
    <property type="match status" value="1"/>
</dbReference>
<evidence type="ECO:0000256" key="3">
    <source>
        <dbReference type="SAM" id="MobiDB-lite"/>
    </source>
</evidence>
<dbReference type="PANTHER" id="PTHR36304:SF4">
    <property type="entry name" value="DUF4388 DOMAIN-CONTAINING PROTEIN"/>
    <property type="match status" value="1"/>
</dbReference>
<feature type="compositionally biased region" description="Low complexity" evidence="3">
    <location>
        <begin position="367"/>
        <end position="376"/>
    </location>
</feature>